<dbReference type="SUPFAM" id="SSF51126">
    <property type="entry name" value="Pectin lyase-like"/>
    <property type="match status" value="1"/>
</dbReference>
<dbReference type="AlphaFoldDB" id="A0A315XQQ5"/>
<dbReference type="InterPro" id="IPR013783">
    <property type="entry name" value="Ig-like_fold"/>
</dbReference>
<dbReference type="Gene3D" id="2.60.40.10">
    <property type="entry name" value="Immunoglobulins"/>
    <property type="match status" value="1"/>
</dbReference>
<organism evidence="1 2">
    <name type="scientific">Methanobrevibacter thaueri</name>
    <dbReference type="NCBI Taxonomy" id="190975"/>
    <lineage>
        <taxon>Archaea</taxon>
        <taxon>Methanobacteriati</taxon>
        <taxon>Methanobacteriota</taxon>
        <taxon>Methanomada group</taxon>
        <taxon>Methanobacteria</taxon>
        <taxon>Methanobacteriales</taxon>
        <taxon>Methanobacteriaceae</taxon>
        <taxon>Methanobrevibacter</taxon>
    </lineage>
</organism>
<reference evidence="1 2" key="1">
    <citation type="submission" date="2017-03" db="EMBL/GenBank/DDBJ databases">
        <title>Genome sequence of Methanobrevibacter thaueri.</title>
        <authorList>
            <person name="Poehlein A."/>
            <person name="Seedorf H."/>
            <person name="Daniel R."/>
        </authorList>
    </citation>
    <scope>NUCLEOTIDE SEQUENCE [LARGE SCALE GENOMIC DNA]</scope>
    <source>
        <strain evidence="1 2">DSM 11995</strain>
    </source>
</reference>
<gene>
    <name evidence="1" type="ORF">MBBTH_01280</name>
</gene>
<dbReference type="Proteomes" id="UP000251717">
    <property type="component" value="Unassembled WGS sequence"/>
</dbReference>
<evidence type="ECO:0008006" key="3">
    <source>
        <dbReference type="Google" id="ProtNLM"/>
    </source>
</evidence>
<dbReference type="EMBL" id="MZGS01000010">
    <property type="protein sequence ID" value="PWB88284.1"/>
    <property type="molecule type" value="Genomic_DNA"/>
</dbReference>
<name>A0A315XQQ5_9EURY</name>
<dbReference type="OrthoDB" id="79472at2157"/>
<dbReference type="InterPro" id="IPR011050">
    <property type="entry name" value="Pectin_lyase_fold/virulence"/>
</dbReference>
<proteinExistence type="predicted"/>
<dbReference type="RefSeq" id="WP_116591124.1">
    <property type="nucleotide sequence ID" value="NZ_MZGS01000010.1"/>
</dbReference>
<keyword evidence="2" id="KW-1185">Reference proteome</keyword>
<dbReference type="SUPFAM" id="SSF49373">
    <property type="entry name" value="Invasin/intimin cell-adhesion fragments"/>
    <property type="match status" value="1"/>
</dbReference>
<evidence type="ECO:0000313" key="2">
    <source>
        <dbReference type="Proteomes" id="UP000251717"/>
    </source>
</evidence>
<evidence type="ECO:0000313" key="1">
    <source>
        <dbReference type="EMBL" id="PWB88284.1"/>
    </source>
</evidence>
<sequence length="844" mass="93302">MGYRKLIFFLLLIVLILGISTVSATDDINVTLNQNQEIVVDNNEECLDNELTYFDENIISENRNDTIDSENIGYTVIYVGQNTSDDGGDGSYENPFSSLKLACDNVVEGDNVTMNIFNGTYYVDSQLNFKSSNLIINGLGKVIIKNGSADGFRIQALSSLYPLANWTLNNIIFDQSEVNYANGARKFYPVYCNNKVNLIEFKNCSFMGSSHSVLYGGDKVCLKFINCVIDGYGHGNSILFESEFVNGNKFVYFENCIFINNKVDKVAAYIQDDKNVSVNGAWFGENDIPDYLKSLLTLNHKTGKWMGYTDITILKYAIFSVSEQYLGNNQYEIIGKLCWNGTNETVGNSLRPMAVALSSTTGDIISEVILENGTFKAIYSSNSPNNKVTATLDYETIDLIFTTVDIKASAQSIYYGDDQNITVTFLQPVNAIVTVIVNNKTYNMVVDNEDVVIYKIEDTLLEGNYTCDIVLMDKVNHIYGFQSTTLSVYKVSDYIFDSIIPAEVKVGDVKTILIELPYDAMGNITIQMNGNNFTKKASQTNEMDIDGFVFGDNFITVIYSGDNKYVQKTCLNIVTAEKVNLEVNNQTLNVYITKGTTASSFNIVLPSDATGNLTVSINGKNYTQELVNGSAIVNIPELNPGNYNAIVTYSGDSKYNPISVNASVSIPKPVLTAKNFSMLYTSGAKYTVRVTLDGKAVTGKKVSFTINGKKTTATTDKNGYASVKITLPPKSKAYTVTATYLGVKVTNKVTVKSILVAKNMKVKKSAKKLTIKVTLKKVNKKYLKGKTLTLKFKGKTYKAKTNSKGVATFSINKNVLKKLKVGKKYSYKVTHGKDVVNKKITVQK</sequence>
<protein>
    <recommendedName>
        <fullName evidence="3">Bacterial Ig-like domain (Group 1)</fullName>
    </recommendedName>
</protein>
<dbReference type="InterPro" id="IPR008964">
    <property type="entry name" value="Invasin/intimin_cell_adhesion"/>
</dbReference>
<comment type="caution">
    <text evidence="1">The sequence shown here is derived from an EMBL/GenBank/DDBJ whole genome shotgun (WGS) entry which is preliminary data.</text>
</comment>
<accession>A0A315XQQ5</accession>